<feature type="coiled-coil region" evidence="1">
    <location>
        <begin position="484"/>
        <end position="511"/>
    </location>
</feature>
<dbReference type="PANTHER" id="PTHR46276:SF1">
    <property type="entry name" value="E3 UBIQUITIN-PROTEIN LIGASE UBR5"/>
    <property type="match status" value="1"/>
</dbReference>
<dbReference type="EMBL" id="CALNXI010000752">
    <property type="protein sequence ID" value="CAH3043908.1"/>
    <property type="molecule type" value="Genomic_DNA"/>
</dbReference>
<protein>
    <recommendedName>
        <fullName evidence="3">PABC domain-containing protein</fullName>
    </recommendedName>
</protein>
<gene>
    <name evidence="4" type="ORF">PEVE_00040736</name>
</gene>
<evidence type="ECO:0000313" key="5">
    <source>
        <dbReference type="Proteomes" id="UP001159427"/>
    </source>
</evidence>
<dbReference type="SMART" id="SM00517">
    <property type="entry name" value="PolyA"/>
    <property type="match status" value="5"/>
</dbReference>
<dbReference type="Gene3D" id="1.10.1900.10">
    <property type="entry name" value="c-terminal domain of poly(a) binding protein"/>
    <property type="match status" value="6"/>
</dbReference>
<evidence type="ECO:0000259" key="3">
    <source>
        <dbReference type="PROSITE" id="PS51309"/>
    </source>
</evidence>
<name>A0ABN8N7A4_9CNID</name>
<keyword evidence="1" id="KW-0175">Coiled coil</keyword>
<dbReference type="SUPFAM" id="SSF63570">
    <property type="entry name" value="PABC (PABP) domain"/>
    <property type="match status" value="6"/>
</dbReference>
<dbReference type="Pfam" id="PF00658">
    <property type="entry name" value="MLLE"/>
    <property type="match status" value="6"/>
</dbReference>
<keyword evidence="5" id="KW-1185">Reference proteome</keyword>
<feature type="region of interest" description="Disordered" evidence="2">
    <location>
        <begin position="356"/>
        <end position="378"/>
    </location>
</feature>
<dbReference type="InterPro" id="IPR002004">
    <property type="entry name" value="PABP_HYD_C"/>
</dbReference>
<evidence type="ECO:0000256" key="2">
    <source>
        <dbReference type="SAM" id="MobiDB-lite"/>
    </source>
</evidence>
<organism evidence="4 5">
    <name type="scientific">Porites evermanni</name>
    <dbReference type="NCBI Taxonomy" id="104178"/>
    <lineage>
        <taxon>Eukaryota</taxon>
        <taxon>Metazoa</taxon>
        <taxon>Cnidaria</taxon>
        <taxon>Anthozoa</taxon>
        <taxon>Hexacorallia</taxon>
        <taxon>Scleractinia</taxon>
        <taxon>Fungiina</taxon>
        <taxon>Poritidae</taxon>
        <taxon>Porites</taxon>
    </lineage>
</organism>
<feature type="region of interest" description="Disordered" evidence="2">
    <location>
        <begin position="84"/>
        <end position="104"/>
    </location>
</feature>
<dbReference type="InterPro" id="IPR036053">
    <property type="entry name" value="PABP-dom"/>
</dbReference>
<feature type="domain" description="PABC" evidence="3">
    <location>
        <begin position="202"/>
        <end position="279"/>
    </location>
</feature>
<feature type="coiled-coil region" evidence="1">
    <location>
        <begin position="169"/>
        <end position="203"/>
    </location>
</feature>
<evidence type="ECO:0000256" key="1">
    <source>
        <dbReference type="SAM" id="Coils"/>
    </source>
</evidence>
<sequence>MGNSTSELSERERKEADFGEKIYDIVNEIYPESCENITGMLLEAEDDELERLLSTAGRKELEARIHLAAKNLISTSSKLISERERNGLQASHTQNESDKKVMHSIPTDVKEQGDCENSGLSERRELSPFGRYTDCSRISEKKQAVGEKIYSLIEKCYPCDAAILTGILLEMDIQSLEELVNDKDLLEQKVEEALAVLQNTSEVSQNSQSVSQSKEHSDKAVIGEKLFELVSAFNSEQADKITGMLLEMDLQDLEVIVQNQAALEDKINEASMALNSHVNHAETKTLAEENSDKKLYGEQLYCSISEWYPEQADKITGMLLELDVSTLKLLIEDSVALKDKALQAASALTNTNIIKEHSQSPEEVGLETEDKKISDSETQNDLDEQLCSIIKEWYPTEAGKITGMIMNSEKDRATLETLVLNKKLLKEKINGVLDVDQRNAQAGPNRQETKTEGHVTKEKLGEKLFEVVEEICPQYADKITGMLLEMSLKDIENLMNSDQELEEKIRLAEKALV</sequence>
<accession>A0ABN8N7A4</accession>
<dbReference type="PANTHER" id="PTHR46276">
    <property type="entry name" value="E3 UBIQUITIN-PROTEIN LIGASE UBR5"/>
    <property type="match status" value="1"/>
</dbReference>
<proteinExistence type="predicted"/>
<feature type="domain" description="PABC" evidence="3">
    <location>
        <begin position="125"/>
        <end position="201"/>
    </location>
</feature>
<evidence type="ECO:0000313" key="4">
    <source>
        <dbReference type="EMBL" id="CAH3043908.1"/>
    </source>
</evidence>
<feature type="domain" description="PABC" evidence="3">
    <location>
        <begin position="440"/>
        <end position="513"/>
    </location>
</feature>
<dbReference type="Proteomes" id="UP001159427">
    <property type="component" value="Unassembled WGS sequence"/>
</dbReference>
<comment type="caution">
    <text evidence="4">The sequence shown here is derived from an EMBL/GenBank/DDBJ whole genome shotgun (WGS) entry which is preliminary data.</text>
</comment>
<dbReference type="PROSITE" id="PS51309">
    <property type="entry name" value="PABC"/>
    <property type="match status" value="3"/>
</dbReference>
<reference evidence="4 5" key="1">
    <citation type="submission" date="2022-05" db="EMBL/GenBank/DDBJ databases">
        <authorList>
            <consortium name="Genoscope - CEA"/>
            <person name="William W."/>
        </authorList>
    </citation>
    <scope>NUCLEOTIDE SEQUENCE [LARGE SCALE GENOMIC DNA]</scope>
</reference>